<evidence type="ECO:0000313" key="3">
    <source>
        <dbReference type="EMBL" id="SOE46444.1"/>
    </source>
</evidence>
<dbReference type="AlphaFoldDB" id="A0A1C3K493"/>
<evidence type="ECO:0000313" key="2">
    <source>
        <dbReference type="EMBL" id="SBT26326.1"/>
    </source>
</evidence>
<dbReference type="Proteomes" id="UP000078558">
    <property type="component" value="Chromosome I"/>
</dbReference>
<protein>
    <recommendedName>
        <fullName evidence="1">Putative antitoxin VapB45-like DNA-binding HTH domain-containing protein</fullName>
    </recommendedName>
</protein>
<dbReference type="OrthoDB" id="940717at2"/>
<accession>A0A1C3K493</accession>
<reference evidence="3 4" key="2">
    <citation type="submission" date="2017-08" db="EMBL/GenBank/DDBJ databases">
        <authorList>
            <person name="de Groot N.N."/>
        </authorList>
    </citation>
    <scope>NUCLEOTIDE SEQUENCE [LARGE SCALE GENOMIC DNA]</scope>
    <source>
        <strain evidence="3">Orrdi1</strain>
    </source>
</reference>
<dbReference type="EMBL" id="LT907988">
    <property type="protein sequence ID" value="SOE46444.1"/>
    <property type="molecule type" value="Genomic_DNA"/>
</dbReference>
<dbReference type="RefSeq" id="WP_067755897.1">
    <property type="nucleotide sequence ID" value="NZ_LT907988.1"/>
</dbReference>
<evidence type="ECO:0000259" key="1">
    <source>
        <dbReference type="Pfam" id="PF21321"/>
    </source>
</evidence>
<reference evidence="2 4" key="1">
    <citation type="submission" date="2016-06" db="EMBL/GenBank/DDBJ databases">
        <authorList>
            <person name="Kjaerup R.B."/>
            <person name="Dalgaard T.S."/>
            <person name="Juul-Madsen H.R."/>
        </authorList>
    </citation>
    <scope>NUCLEOTIDE SEQUENCE [LARGE SCALE GENOMIC DNA]</scope>
    <source>
        <strain evidence="2">Orrdi1</strain>
    </source>
</reference>
<dbReference type="KEGG" id="odi:ODI_R0301"/>
<name>A0A1C3K493_9BURK</name>
<organism evidence="2 4">
    <name type="scientific">Orrella dioscoreae</name>
    <dbReference type="NCBI Taxonomy" id="1851544"/>
    <lineage>
        <taxon>Bacteria</taxon>
        <taxon>Pseudomonadati</taxon>
        <taxon>Pseudomonadota</taxon>
        <taxon>Betaproteobacteria</taxon>
        <taxon>Burkholderiales</taxon>
        <taxon>Alcaligenaceae</taxon>
        <taxon>Orrella</taxon>
    </lineage>
</organism>
<keyword evidence="4" id="KW-1185">Reference proteome</keyword>
<evidence type="ECO:0000313" key="4">
    <source>
        <dbReference type="Proteomes" id="UP000078558"/>
    </source>
</evidence>
<dbReference type="STRING" id="1851544.ODI_04099"/>
<proteinExistence type="predicted"/>
<dbReference type="InterPro" id="IPR048708">
    <property type="entry name" value="VapB45-like_HTH"/>
</dbReference>
<sequence length="237" mass="26239">MYTGTGIYSLGEAGRLIGVSSAQLSRWLFGYKCQKRRDGRAVAGYSAPLWAPQVTEGEASKTIGFQDLLEARFVHAFVSHGVPLLVVRRCLVSAQQLYGVPYPFTTLRFKTDGKSIFGEAVRQSVDEDPLIDLRSRQVVFREIIVPSLYAGIEYQGEHASKWYPVPKRDHIVLDPARHFGSPINEDTGVPTEALHASYLAEGGDERAAALTAATYDIPLRWVKAAIRYESQLAKASH</sequence>
<dbReference type="EMBL" id="FLRC01000033">
    <property type="protein sequence ID" value="SBT26326.1"/>
    <property type="molecule type" value="Genomic_DNA"/>
</dbReference>
<feature type="domain" description="Putative antitoxin VapB45-like DNA-binding HTH" evidence="1">
    <location>
        <begin position="7"/>
        <end position="89"/>
    </location>
</feature>
<dbReference type="Pfam" id="PF21321">
    <property type="entry name" value="HTH_66"/>
    <property type="match status" value="1"/>
</dbReference>
<gene>
    <name evidence="2" type="ORF">ODI_04099</name>
    <name evidence="3" type="ORF">ODI_R0301</name>
</gene>